<comment type="similarity">
    <text evidence="2">Belongs to the ACDP family.</text>
</comment>
<dbReference type="InterPro" id="IPR046342">
    <property type="entry name" value="CBS_dom_sf"/>
</dbReference>
<feature type="transmembrane region" description="Helical" evidence="11">
    <location>
        <begin position="514"/>
        <end position="534"/>
    </location>
</feature>
<dbReference type="InterPro" id="IPR002550">
    <property type="entry name" value="CNNM"/>
</dbReference>
<dbReference type="PROSITE" id="PS51846">
    <property type="entry name" value="CNNM"/>
    <property type="match status" value="1"/>
</dbReference>
<dbReference type="Pfam" id="PF01595">
    <property type="entry name" value="CNNM"/>
    <property type="match status" value="1"/>
</dbReference>
<dbReference type="GO" id="GO:0004867">
    <property type="term" value="F:serine-type endopeptidase inhibitor activity"/>
    <property type="evidence" value="ECO:0007669"/>
    <property type="project" value="UniProtKB-KW"/>
</dbReference>
<evidence type="ECO:0000313" key="17">
    <source>
        <dbReference type="Proteomes" id="UP000663828"/>
    </source>
</evidence>
<evidence type="ECO:0000256" key="10">
    <source>
        <dbReference type="PROSITE-ProRule" id="PRU01193"/>
    </source>
</evidence>
<dbReference type="Proteomes" id="UP000663828">
    <property type="component" value="Unassembled WGS sequence"/>
</dbReference>
<dbReference type="GO" id="GO:0016788">
    <property type="term" value="F:hydrolase activity, acting on ester bonds"/>
    <property type="evidence" value="ECO:0007669"/>
    <property type="project" value="InterPro"/>
</dbReference>
<evidence type="ECO:0000256" key="11">
    <source>
        <dbReference type="SAM" id="Phobius"/>
    </source>
</evidence>
<dbReference type="SUPFAM" id="SSF52266">
    <property type="entry name" value="SGNH hydrolase"/>
    <property type="match status" value="1"/>
</dbReference>
<evidence type="ECO:0000256" key="12">
    <source>
        <dbReference type="SAM" id="SignalP"/>
    </source>
</evidence>
<feature type="signal peptide" evidence="12">
    <location>
        <begin position="1"/>
        <end position="19"/>
    </location>
</feature>
<dbReference type="CDD" id="cd04590">
    <property type="entry name" value="CBS_pair_CorC_HlyC_assoc"/>
    <property type="match status" value="1"/>
</dbReference>
<dbReference type="PANTHER" id="PTHR12064:SF94">
    <property type="entry name" value="UNEXTENDED PROTEIN"/>
    <property type="match status" value="1"/>
</dbReference>
<proteinExistence type="inferred from homology"/>
<keyword evidence="6" id="KW-0722">Serine protease inhibitor</keyword>
<dbReference type="PROSITE" id="PS51371">
    <property type="entry name" value="CBS"/>
    <property type="match status" value="1"/>
</dbReference>
<dbReference type="PROSITE" id="PS51252">
    <property type="entry name" value="ANTISTASIN"/>
    <property type="match status" value="1"/>
</dbReference>
<accession>A0A814KPN6</accession>
<evidence type="ECO:0000259" key="15">
    <source>
        <dbReference type="PROSITE" id="PS51846"/>
    </source>
</evidence>
<keyword evidence="4 10" id="KW-0812">Transmembrane</keyword>
<evidence type="ECO:0000256" key="9">
    <source>
        <dbReference type="PROSITE-ProRule" id="PRU00703"/>
    </source>
</evidence>
<comment type="subcellular location">
    <subcellularLocation>
        <location evidence="1">Membrane</location>
        <topology evidence="1">Multi-pass membrane protein</topology>
    </subcellularLocation>
</comment>
<evidence type="ECO:0000256" key="7">
    <source>
        <dbReference type="ARBA" id="ARBA00022989"/>
    </source>
</evidence>
<dbReference type="GO" id="GO:0022857">
    <property type="term" value="F:transmembrane transporter activity"/>
    <property type="evidence" value="ECO:0007669"/>
    <property type="project" value="TreeGrafter"/>
</dbReference>
<reference evidence="16" key="1">
    <citation type="submission" date="2021-02" db="EMBL/GenBank/DDBJ databases">
        <authorList>
            <person name="Nowell W R."/>
        </authorList>
    </citation>
    <scope>NUCLEOTIDE SEQUENCE</scope>
</reference>
<evidence type="ECO:0000259" key="14">
    <source>
        <dbReference type="PROSITE" id="PS51371"/>
    </source>
</evidence>
<protein>
    <submittedName>
        <fullName evidence="16">Uncharacterized protein</fullName>
    </submittedName>
</protein>
<keyword evidence="9" id="KW-0129">CBS domain</keyword>
<evidence type="ECO:0000256" key="5">
    <source>
        <dbReference type="ARBA" id="ARBA00022737"/>
    </source>
</evidence>
<keyword evidence="3" id="KW-0646">Protease inhibitor</keyword>
<evidence type="ECO:0000259" key="13">
    <source>
        <dbReference type="PROSITE" id="PS51252"/>
    </source>
</evidence>
<feature type="chain" id="PRO_5033032002" evidence="12">
    <location>
        <begin position="20"/>
        <end position="1466"/>
    </location>
</feature>
<evidence type="ECO:0000256" key="8">
    <source>
        <dbReference type="ARBA" id="ARBA00023136"/>
    </source>
</evidence>
<feature type="domain" description="Antistasin-like" evidence="13">
    <location>
        <begin position="66"/>
        <end position="93"/>
    </location>
</feature>
<organism evidence="16 17">
    <name type="scientific">Adineta ricciae</name>
    <name type="common">Rotifer</name>
    <dbReference type="NCBI Taxonomy" id="249248"/>
    <lineage>
        <taxon>Eukaryota</taxon>
        <taxon>Metazoa</taxon>
        <taxon>Spiralia</taxon>
        <taxon>Gnathifera</taxon>
        <taxon>Rotifera</taxon>
        <taxon>Eurotatoria</taxon>
        <taxon>Bdelloidea</taxon>
        <taxon>Adinetida</taxon>
        <taxon>Adinetidae</taxon>
        <taxon>Adineta</taxon>
    </lineage>
</organism>
<evidence type="ECO:0000256" key="3">
    <source>
        <dbReference type="ARBA" id="ARBA00022690"/>
    </source>
</evidence>
<keyword evidence="7 10" id="KW-1133">Transmembrane helix</keyword>
<feature type="domain" description="CBS" evidence="14">
    <location>
        <begin position="877"/>
        <end position="939"/>
    </location>
</feature>
<feature type="transmembrane region" description="Helical" evidence="11">
    <location>
        <begin position="685"/>
        <end position="705"/>
    </location>
</feature>
<keyword evidence="5" id="KW-0677">Repeat</keyword>
<dbReference type="Pfam" id="PF02822">
    <property type="entry name" value="Antistasin"/>
    <property type="match status" value="1"/>
</dbReference>
<dbReference type="PANTHER" id="PTHR12064">
    <property type="entry name" value="METAL TRANSPORTER CNNM"/>
    <property type="match status" value="1"/>
</dbReference>
<dbReference type="Gene3D" id="3.10.580.10">
    <property type="entry name" value="CBS-domain"/>
    <property type="match status" value="1"/>
</dbReference>
<keyword evidence="12" id="KW-0732">Signal</keyword>
<dbReference type="EMBL" id="CAJNOR010001001">
    <property type="protein sequence ID" value="CAF1054158.1"/>
    <property type="molecule type" value="Genomic_DNA"/>
</dbReference>
<dbReference type="InterPro" id="IPR036645">
    <property type="entry name" value="Elafin-like_sf"/>
</dbReference>
<feature type="transmembrane region" description="Helical" evidence="11">
    <location>
        <begin position="798"/>
        <end position="822"/>
    </location>
</feature>
<evidence type="ECO:0000256" key="4">
    <source>
        <dbReference type="ARBA" id="ARBA00022692"/>
    </source>
</evidence>
<keyword evidence="17" id="KW-1185">Reference proteome</keyword>
<dbReference type="InterPro" id="IPR045095">
    <property type="entry name" value="ACDP"/>
</dbReference>
<dbReference type="CDD" id="cd00199">
    <property type="entry name" value="WAP"/>
    <property type="match status" value="1"/>
</dbReference>
<evidence type="ECO:0000313" key="16">
    <source>
        <dbReference type="EMBL" id="CAF1054158.1"/>
    </source>
</evidence>
<dbReference type="Gene3D" id="3.40.50.1110">
    <property type="entry name" value="SGNH hydrolase"/>
    <property type="match status" value="1"/>
</dbReference>
<sequence length="1466" mass="162982">MKALSLVLTIVSLTTLTCAIIQNGRCPFAQYAFSGLSCATEGDDSDCPNNYKCCPLTNGMKCFSPCPEFAQPCTLQCPFGFVVDPSPCTSCECAPDPCLSTACPLGTKCIVTDYKPCAIQGRCGKTTECVNDLSIEVDPTPKPKNCPQYWPTMGNGLQQCQGPDRLCPGEEKCCQAPTNDISSLDAPKSYCVQPCDDISNCTLQCTFGLAIDGGCRVCRCNRDPCEGTVCAPGQICRPLPAPCAHFPGRPPCPLMPTKAQRLSFDTIVSFGDSNTDTGRVYELTQHTWPITPPYYQGRYSNGPVWIERLGVSNLKNYAYGGATTDDHLVEGYAASDTKRVPGIRQQIQIYLNETNRTGIDFTRTLYVIWAAGNDYYFSDRITPFIVAASITNAVKDLIQIGVRHLLVINSPPIHIMPFIRTKSQADYFRRRTIYHNNNLSLALDKLDYNPQEISLYLFDIYSLILNLTTSNSTNALKTKNCWEVTNGNVTALCPNPDLYAYIDQNHFSARMHDLIGHAMLYTFLACFLIIFNLFNTSSTSTTAAISSLTASYHDPLILNFLVFSSNLETAITFDVKVGWILNEQRKFRIYLSGVNLHNSSIVFTSTDECLSNDYLTDIYPLTSTAPATIDVELPSISKSHSIVHVCLLTSSNTSFSLANSTTSLNATKLEGAYFTLVREKGRLPFAAKICLILMLFIISGFYSGLNLGLMSMSVNDLSLIAESEDGALRYYAQRVLPLRKRGNFLLCSIVIANVLVNSLGTVLLDSLVHGLFAVIGSTIMIVLMGEIIPQAICSRYGLVIGAHTHVITWVTMILTGVISYPLGFILNKILGQEVTASYTRDQIARMLTRISADIEKPEMDVITGVLSLRKKTVQEAMTWLPDVFMIDKDRKTDTELLLEVHKHGFSRIPVYSHEKSNVIGIVKLRDFALITPEQYHLTVKHLMEFHTHPFGFTKTTDSLYNLMQEFLKSRWHIALVQELRNEEDNVDPVFITVGVITLEDVIEEMLQREIIEEADFFTDNRRKIQRKRAKTMDYTALVKRPVKGPSVSPQLKVAVFQYLSTNVQQFTSGFISHEILKILLNYNIYAMIKHQANQTTNAIYLYKKGFRYELFTLVMQGSATLESGVEHIMSTVGPFSCFAGSALLAENKTVKDVHQFLDQLFTSNSKSVKITNLLDEISSIYIPDYNVIVNSELHVLQIHRLVWLAAVRATQKQRGSDTHFRRMQPEQLLSHALDEISSVTNVPIDKTNLTNFQRIFQNEKDLAQTANGIGHRDTQTSSSVFEVIHSLSPVDTIKPTESNQEYPVHANGQLPSEQHDALTASVICNPLLLSIPAYDQINGNGSVNGNLRTSSSNSTNLTDGGFNSSMHINRMFDDALGPLIDDERNQDDENLIDSPRNATGAFDLFDHPAASTPISPQYLVHARSDNDLVLDLPCPPSNDLSLNIQNETVKSLTHTKRSHSTKCSAS</sequence>
<evidence type="ECO:0000256" key="6">
    <source>
        <dbReference type="ARBA" id="ARBA00022900"/>
    </source>
</evidence>
<dbReference type="InterPro" id="IPR036514">
    <property type="entry name" value="SGNH_hydro_sf"/>
</dbReference>
<dbReference type="InterPro" id="IPR044751">
    <property type="entry name" value="Ion_transp-like_CBS"/>
</dbReference>
<dbReference type="GO" id="GO:0005886">
    <property type="term" value="C:plasma membrane"/>
    <property type="evidence" value="ECO:0007669"/>
    <property type="project" value="TreeGrafter"/>
</dbReference>
<dbReference type="GO" id="GO:0010960">
    <property type="term" value="P:magnesium ion homeostasis"/>
    <property type="evidence" value="ECO:0007669"/>
    <property type="project" value="InterPro"/>
</dbReference>
<dbReference type="Gene3D" id="4.10.75.10">
    <property type="entry name" value="Elafin-like"/>
    <property type="match status" value="1"/>
</dbReference>
<feature type="domain" description="CNNM transmembrane" evidence="15">
    <location>
        <begin position="681"/>
        <end position="859"/>
    </location>
</feature>
<dbReference type="InterPro" id="IPR004094">
    <property type="entry name" value="Antistasin-like"/>
</dbReference>
<dbReference type="InterPro" id="IPR000644">
    <property type="entry name" value="CBS_dom"/>
</dbReference>
<evidence type="ECO:0000256" key="2">
    <source>
        <dbReference type="ARBA" id="ARBA00010484"/>
    </source>
</evidence>
<feature type="transmembrane region" description="Helical" evidence="11">
    <location>
        <begin position="771"/>
        <end position="792"/>
    </location>
</feature>
<comment type="caution">
    <text evidence="16">The sequence shown here is derived from an EMBL/GenBank/DDBJ whole genome shotgun (WGS) entry which is preliminary data.</text>
</comment>
<dbReference type="SUPFAM" id="SSF54631">
    <property type="entry name" value="CBS-domain pair"/>
    <property type="match status" value="1"/>
</dbReference>
<dbReference type="InterPro" id="IPR001087">
    <property type="entry name" value="GDSL"/>
</dbReference>
<dbReference type="Pfam" id="PF00657">
    <property type="entry name" value="Lipase_GDSL"/>
    <property type="match status" value="1"/>
</dbReference>
<keyword evidence="8 10" id="KW-0472">Membrane</keyword>
<dbReference type="Pfam" id="PF25562">
    <property type="entry name" value="CNBH_CNNM2_C"/>
    <property type="match status" value="1"/>
</dbReference>
<name>A0A814KPN6_ADIRI</name>
<dbReference type="SUPFAM" id="SSF57256">
    <property type="entry name" value="Elafin-like"/>
    <property type="match status" value="1"/>
</dbReference>
<evidence type="ECO:0000256" key="1">
    <source>
        <dbReference type="ARBA" id="ARBA00004141"/>
    </source>
</evidence>
<dbReference type="CDD" id="cd01846">
    <property type="entry name" value="fatty_acyltransferase_like"/>
    <property type="match status" value="1"/>
</dbReference>
<gene>
    <name evidence="16" type="ORF">XAT740_LOCUS15933</name>
</gene>